<evidence type="ECO:0000256" key="2">
    <source>
        <dbReference type="PROSITE-ProRule" id="PRU00591"/>
    </source>
</evidence>
<dbReference type="InterPro" id="IPR018337">
    <property type="entry name" value="Cell_wall/Cho-bd_repeat"/>
</dbReference>
<organism evidence="5 6">
    <name type="scientific">Hungatella hathewayi</name>
    <dbReference type="NCBI Taxonomy" id="154046"/>
    <lineage>
        <taxon>Bacteria</taxon>
        <taxon>Bacillati</taxon>
        <taxon>Bacillota</taxon>
        <taxon>Clostridia</taxon>
        <taxon>Lachnospirales</taxon>
        <taxon>Lachnospiraceae</taxon>
        <taxon>Hungatella</taxon>
    </lineage>
</organism>
<dbReference type="SUPFAM" id="SSF49373">
    <property type="entry name" value="Invasin/intimin cell-adhesion fragments"/>
    <property type="match status" value="1"/>
</dbReference>
<evidence type="ECO:0000259" key="4">
    <source>
        <dbReference type="SMART" id="SM00635"/>
    </source>
</evidence>
<sequence>MKKKFRGFSFKSRRLTAVILLSVFFSSEVLPLTPVLEAMAIPTESRILSSFYDSEDEDLWEKIEAHGDVLLTFPSQIHSTISSPEDTDVFNFTLEDPEDVILTLESSEPCQVVLSDHGVVVEESSLPHDQSIERAGLTAGTYTVTVSPQPGTDYAEYELKIRRQTDKTVMPDYSEAHIAGVTFNKRSPYRWMDLEDDELDRGGSSIEVLNYLAHWQGPVKNSAAPYPNDGSYMETPSNYIKYVDASRTSREYHIPNAYMLPTSDTEGYKEHWKNAIMTYSAIHSGLYFLPPYYTSAEPGYLYLPPELSDELMGGHATTIVGWDDSVPKEKFTVSSGSNAWTPEEDGAWICKDSYGTDPILTDGTGYYYISYEDAFLGYPGMLAVVYPAGERIDNYSHMYSNSANGSIDLPLEDYTELILSQVFHTGHAPEMLRAAGFILSNPDFSYRIYVRIGEDKPFLAKSGYEKYGGFHTERLDTGILLPAETEFEVIVKILIPEDRQNILRFFFAHNTPGWIDGIKSQKGISYQYELLEDGTWERHDISENGLYPSIFAYTNAPSMKEKITLTNIREPLSSPANANQTERMISSGSNAAKRPSLSEDGMRTLPNPLSIAAAPLHVNLPSSYDLRDENQVTVPKHQGISSLCWTFAAAAAMESGYLKGGSNMVNYPGGLNLYSEDGAVKNGKIKLALAPGDELPIDFTATLFSDSEYFNPGTDQIYWEIAGDMSSIEAGDILSESGESVHVLTARSAGTVRVTAVSLADHSLRTSCTVEITEKIPAKVHLDRESLTLTQGETCKLQVTVESDEEVTVFFSSDHPSIADVSPEGEILALRPGTAVITARAGEGYASCTVTVTRRSSSSDSSSGNSYSPAGPGSYSGFIPSTSITSDTTSGTWILNSTGWWLQREDGTYPSSSWERINGKWYYFKESGYIAAGWINQNGFWYYLSEDAPSCGQMATGWIFDPAYGGWFYLKPDGTMVTCWNTIDGKQYYFNPVSDGTKGRMAEDTVLEDGTRVGKDEAKTE</sequence>
<evidence type="ECO:0000313" key="5">
    <source>
        <dbReference type="EMBL" id="GKG99375.1"/>
    </source>
</evidence>
<dbReference type="SMART" id="SM00635">
    <property type="entry name" value="BID_2"/>
    <property type="match status" value="1"/>
</dbReference>
<dbReference type="Pfam" id="PF02368">
    <property type="entry name" value="Big_2"/>
    <property type="match status" value="1"/>
</dbReference>
<feature type="domain" description="BIG2" evidence="4">
    <location>
        <begin position="776"/>
        <end position="851"/>
    </location>
</feature>
<gene>
    <name evidence="5" type="ORF">CE91St55_13570</name>
</gene>
<evidence type="ECO:0000313" key="6">
    <source>
        <dbReference type="Proteomes" id="UP001055091"/>
    </source>
</evidence>
<dbReference type="AlphaFoldDB" id="A0AA37JIG9"/>
<dbReference type="InterPro" id="IPR038765">
    <property type="entry name" value="Papain-like_cys_pep_sf"/>
</dbReference>
<dbReference type="Pfam" id="PF19127">
    <property type="entry name" value="Choline_bind_3"/>
    <property type="match status" value="1"/>
</dbReference>
<feature type="region of interest" description="Disordered" evidence="3">
    <location>
        <begin position="571"/>
        <end position="603"/>
    </location>
</feature>
<comment type="caution">
    <text evidence="5">The sequence shown here is derived from an EMBL/GenBank/DDBJ whole genome shotgun (WGS) entry which is preliminary data.</text>
</comment>
<proteinExistence type="predicted"/>
<dbReference type="EMBL" id="BQNJ01000001">
    <property type="protein sequence ID" value="GKG99375.1"/>
    <property type="molecule type" value="Genomic_DNA"/>
</dbReference>
<keyword evidence="1" id="KW-0677">Repeat</keyword>
<dbReference type="Gene3D" id="3.90.70.10">
    <property type="entry name" value="Cysteine proteinases"/>
    <property type="match status" value="2"/>
</dbReference>
<dbReference type="Gene3D" id="2.60.40.1080">
    <property type="match status" value="1"/>
</dbReference>
<dbReference type="Pfam" id="PF18560">
    <property type="entry name" value="Lectin_like"/>
    <property type="match status" value="1"/>
</dbReference>
<protein>
    <recommendedName>
        <fullName evidence="4">BIG2 domain-containing protein</fullName>
    </recommendedName>
</protein>
<dbReference type="Proteomes" id="UP001055091">
    <property type="component" value="Unassembled WGS sequence"/>
</dbReference>
<evidence type="ECO:0000256" key="3">
    <source>
        <dbReference type="SAM" id="MobiDB-lite"/>
    </source>
</evidence>
<name>A0AA37JIG9_9FIRM</name>
<evidence type="ECO:0000256" key="1">
    <source>
        <dbReference type="ARBA" id="ARBA00022737"/>
    </source>
</evidence>
<dbReference type="PROSITE" id="PS51170">
    <property type="entry name" value="CW"/>
    <property type="match status" value="2"/>
</dbReference>
<dbReference type="Pfam" id="PF01473">
    <property type="entry name" value="Choline_bind_1"/>
    <property type="match status" value="1"/>
</dbReference>
<feature type="repeat" description="Cell wall-binding" evidence="2">
    <location>
        <begin position="955"/>
        <end position="976"/>
    </location>
</feature>
<dbReference type="Gene3D" id="2.10.270.10">
    <property type="entry name" value="Cholin Binding"/>
    <property type="match status" value="2"/>
</dbReference>
<dbReference type="InterPro" id="IPR003343">
    <property type="entry name" value="Big_2"/>
</dbReference>
<reference evidence="5" key="1">
    <citation type="submission" date="2022-01" db="EMBL/GenBank/DDBJ databases">
        <title>Novel bile acid biosynthetic pathways are enriched in the microbiome of centenarians.</title>
        <authorList>
            <person name="Sato Y."/>
            <person name="Atarashi K."/>
            <person name="Plichta R.D."/>
            <person name="Arai Y."/>
            <person name="Sasajima S."/>
            <person name="Kearney M.S."/>
            <person name="Suda W."/>
            <person name="Takeshita K."/>
            <person name="Sasaki T."/>
            <person name="Okamoto S."/>
            <person name="Skelly N.A."/>
            <person name="Okamura Y."/>
            <person name="Vlamakis H."/>
            <person name="Li Y."/>
            <person name="Tanoue T."/>
            <person name="Takei H."/>
            <person name="Nittono H."/>
            <person name="Narushima S."/>
            <person name="Irie J."/>
            <person name="Itoh H."/>
            <person name="Moriya K."/>
            <person name="Sugiura Y."/>
            <person name="Suematsu M."/>
            <person name="Moritoki N."/>
            <person name="Shibata S."/>
            <person name="Littman R.D."/>
            <person name="Fischbach A.M."/>
            <person name="Uwamino Y."/>
            <person name="Inoue T."/>
            <person name="Honda A."/>
            <person name="Hattori M."/>
            <person name="Murai T."/>
            <person name="Xavier J.R."/>
            <person name="Hirose N."/>
            <person name="Honda K."/>
        </authorList>
    </citation>
    <scope>NUCLEOTIDE SEQUENCE</scope>
    <source>
        <strain evidence="5">CE91-St55</strain>
    </source>
</reference>
<feature type="repeat" description="Cell wall-binding" evidence="2">
    <location>
        <begin position="911"/>
        <end position="930"/>
    </location>
</feature>
<dbReference type="SUPFAM" id="SSF54001">
    <property type="entry name" value="Cysteine proteinases"/>
    <property type="match status" value="2"/>
</dbReference>
<feature type="compositionally biased region" description="Polar residues" evidence="3">
    <location>
        <begin position="574"/>
        <end position="590"/>
    </location>
</feature>
<accession>A0AA37JIG9</accession>
<dbReference type="SUPFAM" id="SSF69360">
    <property type="entry name" value="Cell wall binding repeat"/>
    <property type="match status" value="1"/>
</dbReference>
<dbReference type="InterPro" id="IPR040528">
    <property type="entry name" value="Lectin-like"/>
</dbReference>
<dbReference type="InterPro" id="IPR008964">
    <property type="entry name" value="Invasin/intimin_cell_adhesion"/>
</dbReference>
<dbReference type="RefSeq" id="WP_244052494.1">
    <property type="nucleotide sequence ID" value="NZ_BQNJ01000001.1"/>
</dbReference>